<name>A0A6C0LM15_9ZZZZ</name>
<accession>A0A6C0LM15</accession>
<dbReference type="EMBL" id="MN740504">
    <property type="protein sequence ID" value="QHU30272.1"/>
    <property type="molecule type" value="Genomic_DNA"/>
</dbReference>
<reference evidence="1" key="1">
    <citation type="journal article" date="2020" name="Nature">
        <title>Giant virus diversity and host interactions through global metagenomics.</title>
        <authorList>
            <person name="Schulz F."/>
            <person name="Roux S."/>
            <person name="Paez-Espino D."/>
            <person name="Jungbluth S."/>
            <person name="Walsh D.A."/>
            <person name="Denef V.J."/>
            <person name="McMahon K.D."/>
            <person name="Konstantinidis K.T."/>
            <person name="Eloe-Fadrosh E.A."/>
            <person name="Kyrpides N.C."/>
            <person name="Woyke T."/>
        </authorList>
    </citation>
    <scope>NUCLEOTIDE SEQUENCE</scope>
    <source>
        <strain evidence="1">GVMAG-M-3300027833-11</strain>
    </source>
</reference>
<protein>
    <submittedName>
        <fullName evidence="1">Uncharacterized protein</fullName>
    </submittedName>
</protein>
<proteinExistence type="predicted"/>
<dbReference type="AlphaFoldDB" id="A0A6C0LM15"/>
<organism evidence="1">
    <name type="scientific">viral metagenome</name>
    <dbReference type="NCBI Taxonomy" id="1070528"/>
    <lineage>
        <taxon>unclassified sequences</taxon>
        <taxon>metagenomes</taxon>
        <taxon>organismal metagenomes</taxon>
    </lineage>
</organism>
<sequence length="128" mass="14637">MFSLSTIVSNIEIARKDDIRMANYQSNPNSVVNPPTLSKPLTTINTKPLTTINTKPKMIDKSTMTEIQTTSVYCDTKELETINNEMKALELFKKQREEKITQAALMNAYLELEESPTIQKTYEEVEDE</sequence>
<evidence type="ECO:0000313" key="1">
    <source>
        <dbReference type="EMBL" id="QHU30272.1"/>
    </source>
</evidence>